<keyword evidence="3" id="KW-1185">Reference proteome</keyword>
<protein>
    <submittedName>
        <fullName evidence="2">DUF2079 domain-containing protein</fullName>
    </submittedName>
</protein>
<keyword evidence="1" id="KW-0472">Membrane</keyword>
<keyword evidence="1" id="KW-0812">Transmembrane</keyword>
<feature type="transmembrane region" description="Helical" evidence="1">
    <location>
        <begin position="339"/>
        <end position="361"/>
    </location>
</feature>
<comment type="caution">
    <text evidence="2">The sequence shown here is derived from an EMBL/GenBank/DDBJ whole genome shotgun (WGS) entry which is preliminary data.</text>
</comment>
<dbReference type="AlphaFoldDB" id="A0A4R8ZEC1"/>
<feature type="transmembrane region" description="Helical" evidence="1">
    <location>
        <begin position="87"/>
        <end position="107"/>
    </location>
</feature>
<name>A0A4R8ZEC1_9MICO</name>
<evidence type="ECO:0000313" key="2">
    <source>
        <dbReference type="EMBL" id="TFD25826.1"/>
    </source>
</evidence>
<accession>A0A4R8ZEC1</accession>
<feature type="transmembrane region" description="Helical" evidence="1">
    <location>
        <begin position="307"/>
        <end position="327"/>
    </location>
</feature>
<organism evidence="2 3">
    <name type="scientific">Cryobacterium lyxosi</name>
    <dbReference type="NCBI Taxonomy" id="1259228"/>
    <lineage>
        <taxon>Bacteria</taxon>
        <taxon>Bacillati</taxon>
        <taxon>Actinomycetota</taxon>
        <taxon>Actinomycetes</taxon>
        <taxon>Micrococcales</taxon>
        <taxon>Microbacteriaceae</taxon>
        <taxon>Cryobacterium</taxon>
    </lineage>
</organism>
<dbReference type="RefSeq" id="WP_134572242.1">
    <property type="nucleotide sequence ID" value="NZ_SOGT01000011.1"/>
</dbReference>
<gene>
    <name evidence="2" type="ORF">E3T27_08410</name>
</gene>
<sequence length="468" mass="49904">MRGMGGGRRLPEWRRALGPFVLPVGVGIVTTALYTVFSNLQWRSFAAPSWDLGIFTQLARQYAALEAPIVTIKGESFNLLGDHFHPLLVVLGPIFAIFPHAFTLLVVQNAMLGIAAAALAYAAIRLLGSLTGALFGLAFAFSFGLQAAVEAQFHEIAFAVPLLALSLTAFLGQKWVTCLLWAMPLVFVKEDLGLTVAALGIVLAVRSRNPLGVWLAVWGVGWFALASLVILPLLNPNGAWAYSSSIDLLKIMGDPAALFQPQKGVTLALLLVAGGFIAVRSPLALVLLPTLAWRFLSDNSGYWGPTWQYSAVLMPIVFAAALDGIALARGSRRRWLRGYGRQAASVSIVAALVLATTLPLFTLTDMAGNISTDRTIAATAALRVVPDGARVESDIGLMNYLVERTDVFWLGNKNPLPDYLVIDLVAGGLPAEWTSAQVVGEALHPGVAFTTIYSAGGYEVARLAGPTP</sequence>
<dbReference type="Pfam" id="PF09852">
    <property type="entry name" value="DUF2079"/>
    <property type="match status" value="1"/>
</dbReference>
<feature type="transmembrane region" description="Helical" evidence="1">
    <location>
        <begin position="20"/>
        <end position="42"/>
    </location>
</feature>
<feature type="transmembrane region" description="Helical" evidence="1">
    <location>
        <begin position="179"/>
        <end position="205"/>
    </location>
</feature>
<proteinExistence type="predicted"/>
<dbReference type="Proteomes" id="UP000298424">
    <property type="component" value="Unassembled WGS sequence"/>
</dbReference>
<reference evidence="2 3" key="1">
    <citation type="submission" date="2019-03" db="EMBL/GenBank/DDBJ databases">
        <title>Genomics of glacier-inhabiting Cryobacterium strains.</title>
        <authorList>
            <person name="Liu Q."/>
            <person name="Xin Y.-H."/>
        </authorList>
    </citation>
    <scope>NUCLEOTIDE SEQUENCE [LARGE SCALE GENOMIC DNA]</scope>
    <source>
        <strain evidence="2 3">TMT1-1</strain>
    </source>
</reference>
<dbReference type="InterPro" id="IPR018650">
    <property type="entry name" value="STSV1_Orf64"/>
</dbReference>
<feature type="transmembrane region" description="Helical" evidence="1">
    <location>
        <begin position="153"/>
        <end position="172"/>
    </location>
</feature>
<evidence type="ECO:0000313" key="3">
    <source>
        <dbReference type="Proteomes" id="UP000298424"/>
    </source>
</evidence>
<dbReference type="EMBL" id="SOGT01000011">
    <property type="protein sequence ID" value="TFD25826.1"/>
    <property type="molecule type" value="Genomic_DNA"/>
</dbReference>
<dbReference type="OrthoDB" id="5240834at2"/>
<keyword evidence="1" id="KW-1133">Transmembrane helix</keyword>
<feature type="transmembrane region" description="Helical" evidence="1">
    <location>
        <begin position="267"/>
        <end position="287"/>
    </location>
</feature>
<feature type="transmembrane region" description="Helical" evidence="1">
    <location>
        <begin position="211"/>
        <end position="234"/>
    </location>
</feature>
<evidence type="ECO:0000256" key="1">
    <source>
        <dbReference type="SAM" id="Phobius"/>
    </source>
</evidence>
<feature type="transmembrane region" description="Helical" evidence="1">
    <location>
        <begin position="119"/>
        <end position="141"/>
    </location>
</feature>